<name>A0AAE1DHE6_9GAST</name>
<gene>
    <name evidence="1" type="ORF">RRG08_048131</name>
</gene>
<dbReference type="AlphaFoldDB" id="A0AAE1DHE6"/>
<accession>A0AAE1DHE6</accession>
<evidence type="ECO:0000313" key="1">
    <source>
        <dbReference type="EMBL" id="KAK3769920.1"/>
    </source>
</evidence>
<organism evidence="1 2">
    <name type="scientific">Elysia crispata</name>
    <name type="common">lettuce slug</name>
    <dbReference type="NCBI Taxonomy" id="231223"/>
    <lineage>
        <taxon>Eukaryota</taxon>
        <taxon>Metazoa</taxon>
        <taxon>Spiralia</taxon>
        <taxon>Lophotrochozoa</taxon>
        <taxon>Mollusca</taxon>
        <taxon>Gastropoda</taxon>
        <taxon>Heterobranchia</taxon>
        <taxon>Euthyneura</taxon>
        <taxon>Panpulmonata</taxon>
        <taxon>Sacoglossa</taxon>
        <taxon>Placobranchoidea</taxon>
        <taxon>Plakobranchidae</taxon>
        <taxon>Elysia</taxon>
    </lineage>
</organism>
<keyword evidence="2" id="KW-1185">Reference proteome</keyword>
<dbReference type="EMBL" id="JAWDGP010003874">
    <property type="protein sequence ID" value="KAK3769920.1"/>
    <property type="molecule type" value="Genomic_DNA"/>
</dbReference>
<proteinExistence type="predicted"/>
<evidence type="ECO:0000313" key="2">
    <source>
        <dbReference type="Proteomes" id="UP001283361"/>
    </source>
</evidence>
<reference evidence="1" key="1">
    <citation type="journal article" date="2023" name="G3 (Bethesda)">
        <title>A reference genome for the long-term kleptoplast-retaining sea slug Elysia crispata morphotype clarki.</title>
        <authorList>
            <person name="Eastman K.E."/>
            <person name="Pendleton A.L."/>
            <person name="Shaikh M.A."/>
            <person name="Suttiyut T."/>
            <person name="Ogas R."/>
            <person name="Tomko P."/>
            <person name="Gavelis G."/>
            <person name="Widhalm J.R."/>
            <person name="Wisecaver J.H."/>
        </authorList>
    </citation>
    <scope>NUCLEOTIDE SEQUENCE</scope>
    <source>
        <strain evidence="1">ECLA1</strain>
    </source>
</reference>
<sequence>MKSVSSHRLQAPAKIRGPDLQLLESWLAHLVYIASERIRPLIKRIERNLEGVSREAKLNFLDTQLDINRISDSLSAVGITRADVLSPPAQYTSKTLYFYIHPPGVMVGAFSGHCSRDDAAPGEAKLNFLDTQLDINRISDSLSAVGITRADVLSPPAQYTSKISKGGHD</sequence>
<comment type="caution">
    <text evidence="1">The sequence shown here is derived from an EMBL/GenBank/DDBJ whole genome shotgun (WGS) entry which is preliminary data.</text>
</comment>
<dbReference type="Proteomes" id="UP001283361">
    <property type="component" value="Unassembled WGS sequence"/>
</dbReference>
<protein>
    <submittedName>
        <fullName evidence="1">Uncharacterized protein</fullName>
    </submittedName>
</protein>